<protein>
    <recommendedName>
        <fullName evidence="8">Bacterioferritin-associated ferredoxin</fullName>
    </recommendedName>
</protein>
<dbReference type="InterPro" id="IPR007419">
    <property type="entry name" value="BFD-like_2Fe2S-bd_dom"/>
</dbReference>
<evidence type="ECO:0000313" key="11">
    <source>
        <dbReference type="EMBL" id="SEG54260.1"/>
    </source>
</evidence>
<evidence type="ECO:0000256" key="4">
    <source>
        <dbReference type="ARBA" id="ARBA00022982"/>
    </source>
</evidence>
<dbReference type="PANTHER" id="PTHR37424">
    <property type="entry name" value="BACTERIOFERRITIN-ASSOCIATED FERREDOXIN"/>
    <property type="match status" value="1"/>
</dbReference>
<keyword evidence="1" id="KW-0813">Transport</keyword>
<evidence type="ECO:0000256" key="9">
    <source>
        <dbReference type="ARBA" id="ARBA00046332"/>
    </source>
</evidence>
<keyword evidence="6" id="KW-0411">Iron-sulfur</keyword>
<dbReference type="PANTHER" id="PTHR37424:SF1">
    <property type="entry name" value="BACTERIOFERRITIN-ASSOCIATED FERREDOXIN"/>
    <property type="match status" value="1"/>
</dbReference>
<name>A0A1H6B0Z8_9GAMM</name>
<feature type="domain" description="BFD-like [2Fe-2S]-binding" evidence="10">
    <location>
        <begin position="2"/>
        <end position="50"/>
    </location>
</feature>
<evidence type="ECO:0000259" key="10">
    <source>
        <dbReference type="Pfam" id="PF04324"/>
    </source>
</evidence>
<dbReference type="Gene3D" id="1.10.10.1100">
    <property type="entry name" value="BFD-like [2Fe-2S]-binding domain"/>
    <property type="match status" value="1"/>
</dbReference>
<keyword evidence="2" id="KW-0001">2Fe-2S</keyword>
<dbReference type="InterPro" id="IPR041854">
    <property type="entry name" value="BFD-like_2Fe2S-bd_dom_sf"/>
</dbReference>
<evidence type="ECO:0000313" key="12">
    <source>
        <dbReference type="Proteomes" id="UP000236745"/>
    </source>
</evidence>
<accession>A0A1H6B0Z8</accession>
<organism evidence="11 12">
    <name type="scientific">Marinobacterium lutimaris</name>
    <dbReference type="NCBI Taxonomy" id="568106"/>
    <lineage>
        <taxon>Bacteria</taxon>
        <taxon>Pseudomonadati</taxon>
        <taxon>Pseudomonadota</taxon>
        <taxon>Gammaproteobacteria</taxon>
        <taxon>Oceanospirillales</taxon>
        <taxon>Oceanospirillaceae</taxon>
        <taxon>Marinobacterium</taxon>
    </lineage>
</organism>
<dbReference type="RefSeq" id="WP_104003415.1">
    <property type="nucleotide sequence ID" value="NZ_FNVQ01000002.1"/>
</dbReference>
<dbReference type="Proteomes" id="UP000236745">
    <property type="component" value="Unassembled WGS sequence"/>
</dbReference>
<dbReference type="GO" id="GO:0051537">
    <property type="term" value="F:2 iron, 2 sulfur cluster binding"/>
    <property type="evidence" value="ECO:0007669"/>
    <property type="project" value="UniProtKB-KW"/>
</dbReference>
<proteinExistence type="inferred from homology"/>
<evidence type="ECO:0000256" key="1">
    <source>
        <dbReference type="ARBA" id="ARBA00022448"/>
    </source>
</evidence>
<evidence type="ECO:0000256" key="7">
    <source>
        <dbReference type="ARBA" id="ARBA00034078"/>
    </source>
</evidence>
<evidence type="ECO:0000256" key="6">
    <source>
        <dbReference type="ARBA" id="ARBA00023014"/>
    </source>
</evidence>
<sequence length="64" mass="7108">MYVCICNNITEREIQQAIDDGARSVRDLNRALCVGSECGKCTCTARQMIKREQAERAMALAMPA</sequence>
<dbReference type="GO" id="GO:0046872">
    <property type="term" value="F:metal ion binding"/>
    <property type="evidence" value="ECO:0007669"/>
    <property type="project" value="UniProtKB-KW"/>
</dbReference>
<evidence type="ECO:0000256" key="2">
    <source>
        <dbReference type="ARBA" id="ARBA00022714"/>
    </source>
</evidence>
<dbReference type="OrthoDB" id="9815350at2"/>
<comment type="similarity">
    <text evidence="9">Belongs to the Bfd family.</text>
</comment>
<dbReference type="InterPro" id="IPR052371">
    <property type="entry name" value="BFD-associated_ferredoxin"/>
</dbReference>
<evidence type="ECO:0000256" key="8">
    <source>
        <dbReference type="ARBA" id="ARBA00039386"/>
    </source>
</evidence>
<evidence type="ECO:0000256" key="5">
    <source>
        <dbReference type="ARBA" id="ARBA00023004"/>
    </source>
</evidence>
<keyword evidence="5" id="KW-0408">Iron</keyword>
<reference evidence="11 12" key="1">
    <citation type="submission" date="2016-10" db="EMBL/GenBank/DDBJ databases">
        <authorList>
            <person name="de Groot N.N."/>
        </authorList>
    </citation>
    <scope>NUCLEOTIDE SEQUENCE [LARGE SCALE GENOMIC DNA]</scope>
    <source>
        <strain evidence="11 12">DSM 22012</strain>
    </source>
</reference>
<keyword evidence="4" id="KW-0249">Electron transport</keyword>
<keyword evidence="12" id="KW-1185">Reference proteome</keyword>
<comment type="cofactor">
    <cofactor evidence="7">
        <name>[2Fe-2S] cluster</name>
        <dbReference type="ChEBI" id="CHEBI:190135"/>
    </cofactor>
</comment>
<dbReference type="AlphaFoldDB" id="A0A1H6B0Z8"/>
<gene>
    <name evidence="11" type="ORF">SAMN05444390_102319</name>
</gene>
<dbReference type="EMBL" id="FNVQ01000002">
    <property type="protein sequence ID" value="SEG54260.1"/>
    <property type="molecule type" value="Genomic_DNA"/>
</dbReference>
<keyword evidence="3" id="KW-0479">Metal-binding</keyword>
<dbReference type="Pfam" id="PF04324">
    <property type="entry name" value="Fer2_BFD"/>
    <property type="match status" value="1"/>
</dbReference>
<evidence type="ECO:0000256" key="3">
    <source>
        <dbReference type="ARBA" id="ARBA00022723"/>
    </source>
</evidence>